<reference evidence="2" key="1">
    <citation type="submission" date="2013-10" db="EMBL/GenBank/DDBJ databases">
        <title>Genomic analysis of the causative agents of coccidiosis in chickens.</title>
        <authorList>
            <person name="Reid A.J."/>
            <person name="Blake D."/>
            <person name="Billington K."/>
            <person name="Browne H."/>
            <person name="Dunn M."/>
            <person name="Hung S."/>
            <person name="Kawahara F."/>
            <person name="Miranda-Saavedra D."/>
            <person name="Mourier T."/>
            <person name="Nagra H."/>
            <person name="Otto T.D."/>
            <person name="Rawlings N."/>
            <person name="Sanchez A."/>
            <person name="Sanders M."/>
            <person name="Subramaniam C."/>
            <person name="Tay Y."/>
            <person name="Dear P."/>
            <person name="Doerig C."/>
            <person name="Gruber A."/>
            <person name="Parkinson J."/>
            <person name="Shirley M."/>
            <person name="Wan K.L."/>
            <person name="Berriman M."/>
            <person name="Tomley F."/>
            <person name="Pain A."/>
        </authorList>
    </citation>
    <scope>NUCLEOTIDE SEQUENCE [LARGE SCALE GENOMIC DNA]</scope>
    <source>
        <strain evidence="2">Houghton</strain>
    </source>
</reference>
<reference evidence="2" key="2">
    <citation type="submission" date="2013-10" db="EMBL/GenBank/DDBJ databases">
        <authorList>
            <person name="Aslett M."/>
        </authorList>
    </citation>
    <scope>NUCLEOTIDE SEQUENCE [LARGE SCALE GENOMIC DNA]</scope>
    <source>
        <strain evidence="2">Houghton</strain>
    </source>
</reference>
<evidence type="ECO:0000256" key="1">
    <source>
        <dbReference type="SAM" id="MobiDB-lite"/>
    </source>
</evidence>
<dbReference type="InterPro" id="IPR036865">
    <property type="entry name" value="CRAL-TRIO_dom_sf"/>
</dbReference>
<sequence>MVFISLVNCAADREAESALLARVEAKHSTFPTYVHGMSKAGSPVIYKPSLSGLRDFRRLFVLQTDSYLIDTWLEETKASAFTLVLDFGMLTRRLRAPTLDMWESLRNVVDPLPAEARSSIEQMVHRVFARCEAVVVVNATTFLKLLKPVISLMVPVSSDKLFVSTDYSALFKVVSAPQVPRPYNPSSPDVLSSSAHTTQLYTLLNARAQEVLGRPLQIDIPAAMAPPPKKVQTDKEQPPVVPSPKPIPAPEERTVAEALEVDQEDLFDDID</sequence>
<feature type="compositionally biased region" description="Pro residues" evidence="1">
    <location>
        <begin position="239"/>
        <end position="249"/>
    </location>
</feature>
<dbReference type="RefSeq" id="XP_013229825.1">
    <property type="nucleotide sequence ID" value="XM_013374371.1"/>
</dbReference>
<dbReference type="Proteomes" id="UP000030747">
    <property type="component" value="Unassembled WGS sequence"/>
</dbReference>
<organism evidence="2 3">
    <name type="scientific">Eimeria tenella</name>
    <name type="common">Coccidian parasite</name>
    <dbReference type="NCBI Taxonomy" id="5802"/>
    <lineage>
        <taxon>Eukaryota</taxon>
        <taxon>Sar</taxon>
        <taxon>Alveolata</taxon>
        <taxon>Apicomplexa</taxon>
        <taxon>Conoidasida</taxon>
        <taxon>Coccidia</taxon>
        <taxon>Eucoccidiorida</taxon>
        <taxon>Eimeriorina</taxon>
        <taxon>Eimeriidae</taxon>
        <taxon>Eimeria</taxon>
    </lineage>
</organism>
<dbReference type="VEuPathDB" id="ToxoDB:ETH2_1003600"/>
<name>U6KU85_EIMTE</name>
<proteinExistence type="predicted"/>
<evidence type="ECO:0000313" key="2">
    <source>
        <dbReference type="EMBL" id="CDJ39070.1"/>
    </source>
</evidence>
<dbReference type="Gene3D" id="3.40.525.10">
    <property type="entry name" value="CRAL-TRIO lipid binding domain"/>
    <property type="match status" value="1"/>
</dbReference>
<evidence type="ECO:0008006" key="4">
    <source>
        <dbReference type="Google" id="ProtNLM"/>
    </source>
</evidence>
<dbReference type="EMBL" id="HG674134">
    <property type="protein sequence ID" value="CDJ39070.1"/>
    <property type="molecule type" value="Genomic_DNA"/>
</dbReference>
<dbReference type="OrthoDB" id="345778at2759"/>
<accession>U6KU85</accession>
<gene>
    <name evidence="2" type="ORF">ETH_00029715</name>
</gene>
<dbReference type="VEuPathDB" id="ToxoDB:ETH_00029715"/>
<keyword evidence="3" id="KW-1185">Reference proteome</keyword>
<dbReference type="SUPFAM" id="SSF52087">
    <property type="entry name" value="CRAL/TRIO domain"/>
    <property type="match status" value="1"/>
</dbReference>
<protein>
    <recommendedName>
        <fullName evidence="4">CRAL-TRIO domain-containing protein</fullName>
    </recommendedName>
</protein>
<dbReference type="GeneID" id="25255022"/>
<feature type="region of interest" description="Disordered" evidence="1">
    <location>
        <begin position="224"/>
        <end position="252"/>
    </location>
</feature>
<evidence type="ECO:0000313" key="3">
    <source>
        <dbReference type="Proteomes" id="UP000030747"/>
    </source>
</evidence>
<dbReference type="OMA" id="LEMWDSL"/>
<dbReference type="AlphaFoldDB" id="U6KU85"/>